<gene>
    <name evidence="1" type="ORF">RM50_07790</name>
</gene>
<reference evidence="1 2" key="1">
    <citation type="submission" date="2014-12" db="EMBL/GenBank/DDBJ databases">
        <title>Genome sequencing of Arthrobacter phenanthrenivorans SWC37.</title>
        <authorList>
            <person name="Tan P.W."/>
            <person name="Chan K.-G."/>
        </authorList>
    </citation>
    <scope>NUCLEOTIDE SEQUENCE [LARGE SCALE GENOMIC DNA]</scope>
    <source>
        <strain evidence="1 2">SWC37</strain>
    </source>
</reference>
<accession>A0A0B4DSY4</accession>
<dbReference type="RefSeq" id="WP_043451468.1">
    <property type="nucleotide sequence ID" value="NZ_JWTB01000014.1"/>
</dbReference>
<sequence length="890" mass="97439">MAIEERADPTAVQVIRRLVTQDDRKAVPEYIRNLTSSDLKEATAWFAKSGRTLLRDDTDYRSVGNITMENLYANLSIRDVVTVMASSPRNAARLLPWRSLASSKSQAVLLLVDAMVAKGEAWCREFVAAAIVRNATAERETAAAVIRHCLPLILHFNIPTMDLEAYPRLWAFYYGCLRQVHEVWDEDAARTYEYPSWGGLQFRIGPAGCCEVLPRTQTQLMDLFDLDDTAPDALIRCFDTADALAPLKDSGVGAALCGYVQRGTLTRADVLCRVETALSRCDGTPNQRLLAEVLNALKPTQEETGRIIPLLLSVVATAPGFMSFLALELLLGAPMSGSDLQELSSAVFARSEKKPQVFLVRHLKALQPAEGCDGVLRMCWEAAAGSADLKIRSMAEKVLGVPAIVIREDPLSGQSLWAPDTVEQPFIPPYVAPEVNLEFPLPWWDRHSRHTVVEEQYLDRFLRSAFHAPREVREWYGRRHPLTDPQFVGPAPRLPDQLAYPDPETVVKLWASNGWDVAAHHFLTAKVRSARSGPFDPFDWFSRLDALSAIRVFRHSELALQAGSVPYSLATPSYSDFRVDLGRLVSVLNLYAREGWQYGEADFFQALLRLGPTDGELASSLPDIPVGPLGGADNPERQAGRILRDWVAGGGFTPPAVNKALVLPVPLDRFPSLPQELLSPDLWGGGGKEWPRGSWLEVATIVPFWPDLGAVWHRERAVHDGLVCRRNGELAGATAGGIGLWTHEWLITQLAASEPTDAVGTALELAKRGLLLADQLAQAARNQLNVGGLAVGRLTRNLALVAYEGHLDRVWPALTALAEVAAARPRLPAGTDELLATCTELWAAIPRGQRTPANVPAEFVAAVLKVAGSKSGTKSALEAKRLAADMGINA</sequence>
<dbReference type="EMBL" id="JWTB01000014">
    <property type="protein sequence ID" value="KIC67555.1"/>
    <property type="molecule type" value="Genomic_DNA"/>
</dbReference>
<dbReference type="Proteomes" id="UP000031196">
    <property type="component" value="Unassembled WGS sequence"/>
</dbReference>
<proteinExistence type="predicted"/>
<name>A0A0B4DSY4_PSEPS</name>
<protein>
    <submittedName>
        <fullName evidence="1">Uncharacterized protein</fullName>
    </submittedName>
</protein>
<evidence type="ECO:0000313" key="2">
    <source>
        <dbReference type="Proteomes" id="UP000031196"/>
    </source>
</evidence>
<evidence type="ECO:0000313" key="1">
    <source>
        <dbReference type="EMBL" id="KIC67555.1"/>
    </source>
</evidence>
<dbReference type="OrthoDB" id="9787207at2"/>
<comment type="caution">
    <text evidence="1">The sequence shown here is derived from an EMBL/GenBank/DDBJ whole genome shotgun (WGS) entry which is preliminary data.</text>
</comment>
<organism evidence="1 2">
    <name type="scientific">Pseudarthrobacter phenanthrenivorans</name>
    <name type="common">Arthrobacter phenanthrenivorans</name>
    <dbReference type="NCBI Taxonomy" id="361575"/>
    <lineage>
        <taxon>Bacteria</taxon>
        <taxon>Bacillati</taxon>
        <taxon>Actinomycetota</taxon>
        <taxon>Actinomycetes</taxon>
        <taxon>Micrococcales</taxon>
        <taxon>Micrococcaceae</taxon>
        <taxon>Pseudarthrobacter</taxon>
    </lineage>
</organism>
<dbReference type="AlphaFoldDB" id="A0A0B4DSY4"/>